<feature type="region of interest" description="Disordered" evidence="1">
    <location>
        <begin position="176"/>
        <end position="195"/>
    </location>
</feature>
<evidence type="ECO:0000256" key="2">
    <source>
        <dbReference type="SAM" id="Phobius"/>
    </source>
</evidence>
<name>A0A1I0YW27_9CELL</name>
<sequence length="264" mass="26534">MTDAGAAYGLDGLPVAAVLLVLFGGALLRSHAIYWAGRGVAAGAGREQDRQRRDGGRGPAWWRVAVERTARWSTTPLVRRGVALVRRWGVAAVPVAYLTVGIQSAVFAAAGLVRMPYLRFALASLPGAVAWAVVWSTVGLGAWWAAVALAARSPWALPALAAVVLAALLVARRRRTRPPTSASTTTSTAASTTASSAASTAASTTAASTAASIAASTTPSSAASSTASTAASSTASTAASTTHSTSGSAAAPTDVPAERAGRPR</sequence>
<dbReference type="RefSeq" id="WP_175499483.1">
    <property type="nucleotide sequence ID" value="NZ_BONM01000001.1"/>
</dbReference>
<evidence type="ECO:0000313" key="3">
    <source>
        <dbReference type="EMBL" id="SFB16448.1"/>
    </source>
</evidence>
<keyword evidence="4" id="KW-1185">Reference proteome</keyword>
<reference evidence="3 4" key="1">
    <citation type="submission" date="2016-10" db="EMBL/GenBank/DDBJ databases">
        <authorList>
            <person name="de Groot N.N."/>
        </authorList>
    </citation>
    <scope>NUCLEOTIDE SEQUENCE [LARGE SCALE GENOMIC DNA]</scope>
    <source>
        <strain evidence="3 4">CGMCC 4.6945</strain>
    </source>
</reference>
<keyword evidence="2" id="KW-1133">Transmembrane helix</keyword>
<accession>A0A1I0YW27</accession>
<feature type="transmembrane region" description="Helical" evidence="2">
    <location>
        <begin position="155"/>
        <end position="171"/>
    </location>
</feature>
<feature type="transmembrane region" description="Helical" evidence="2">
    <location>
        <begin position="120"/>
        <end position="143"/>
    </location>
</feature>
<dbReference type="AlphaFoldDB" id="A0A1I0YW27"/>
<evidence type="ECO:0000256" key="1">
    <source>
        <dbReference type="SAM" id="MobiDB-lite"/>
    </source>
</evidence>
<keyword evidence="2" id="KW-0812">Transmembrane</keyword>
<dbReference type="EMBL" id="FOKA01000008">
    <property type="protein sequence ID" value="SFB16448.1"/>
    <property type="molecule type" value="Genomic_DNA"/>
</dbReference>
<feature type="compositionally biased region" description="Low complexity" evidence="1">
    <location>
        <begin position="178"/>
        <end position="195"/>
    </location>
</feature>
<gene>
    <name evidence="3" type="ORF">SAMN05421867_108155</name>
</gene>
<organism evidence="3 4">
    <name type="scientific">Cellulomonas marina</name>
    <dbReference type="NCBI Taxonomy" id="988821"/>
    <lineage>
        <taxon>Bacteria</taxon>
        <taxon>Bacillati</taxon>
        <taxon>Actinomycetota</taxon>
        <taxon>Actinomycetes</taxon>
        <taxon>Micrococcales</taxon>
        <taxon>Cellulomonadaceae</taxon>
        <taxon>Cellulomonas</taxon>
    </lineage>
</organism>
<proteinExistence type="predicted"/>
<protein>
    <submittedName>
        <fullName evidence="3">Membrane protein DedA, SNARE-associated domain</fullName>
    </submittedName>
</protein>
<feature type="compositionally biased region" description="Low complexity" evidence="1">
    <location>
        <begin position="216"/>
        <end position="253"/>
    </location>
</feature>
<dbReference type="STRING" id="988821.SAMN05421867_108155"/>
<feature type="transmembrane region" description="Helical" evidence="2">
    <location>
        <begin position="7"/>
        <end position="28"/>
    </location>
</feature>
<feature type="transmembrane region" description="Helical" evidence="2">
    <location>
        <begin position="88"/>
        <end position="113"/>
    </location>
</feature>
<keyword evidence="2" id="KW-0472">Membrane</keyword>
<evidence type="ECO:0000313" key="4">
    <source>
        <dbReference type="Proteomes" id="UP000199012"/>
    </source>
</evidence>
<dbReference type="Proteomes" id="UP000199012">
    <property type="component" value="Unassembled WGS sequence"/>
</dbReference>
<feature type="region of interest" description="Disordered" evidence="1">
    <location>
        <begin position="216"/>
        <end position="264"/>
    </location>
</feature>